<dbReference type="EMBL" id="JAUUTY010000006">
    <property type="protein sequence ID" value="KAK1616815.1"/>
    <property type="molecule type" value="Genomic_DNA"/>
</dbReference>
<keyword evidence="3" id="KW-1185">Reference proteome</keyword>
<dbReference type="PANTHER" id="PTHR23272">
    <property type="entry name" value="BED FINGER-RELATED"/>
    <property type="match status" value="1"/>
</dbReference>
<dbReference type="InterPro" id="IPR008906">
    <property type="entry name" value="HATC_C_dom"/>
</dbReference>
<dbReference type="AlphaFoldDB" id="A0AAD8R8H4"/>
<sequence length="125" mass="14133">MALFLAYEAQIEENINIQSQEKNGEEAGLADDALSDFDEHVKLKKAKSHSELQRYLEEDFHPRTPDFDILKWWVVNSPRYPIPGSIARDVLVVPAPTVASESAFSTCGRVIPDTELTLELIVLRH</sequence>
<name>A0AAD8R8H4_LOLMU</name>
<evidence type="ECO:0000313" key="3">
    <source>
        <dbReference type="Proteomes" id="UP001231189"/>
    </source>
</evidence>
<evidence type="ECO:0000259" key="1">
    <source>
        <dbReference type="Pfam" id="PF05699"/>
    </source>
</evidence>
<accession>A0AAD8R8H4</accession>
<dbReference type="GO" id="GO:0046983">
    <property type="term" value="F:protein dimerization activity"/>
    <property type="evidence" value="ECO:0007669"/>
    <property type="project" value="InterPro"/>
</dbReference>
<reference evidence="2" key="1">
    <citation type="submission" date="2023-07" db="EMBL/GenBank/DDBJ databases">
        <title>A chromosome-level genome assembly of Lolium multiflorum.</title>
        <authorList>
            <person name="Chen Y."/>
            <person name="Copetti D."/>
            <person name="Kolliker R."/>
            <person name="Studer B."/>
        </authorList>
    </citation>
    <scope>NUCLEOTIDE SEQUENCE</scope>
    <source>
        <strain evidence="2">02402/16</strain>
        <tissue evidence="2">Leaf</tissue>
    </source>
</reference>
<dbReference type="Proteomes" id="UP001231189">
    <property type="component" value="Unassembled WGS sequence"/>
</dbReference>
<protein>
    <recommendedName>
        <fullName evidence="1">HAT C-terminal dimerisation domain-containing protein</fullName>
    </recommendedName>
</protein>
<dbReference type="SUPFAM" id="SSF53098">
    <property type="entry name" value="Ribonuclease H-like"/>
    <property type="match status" value="1"/>
</dbReference>
<gene>
    <name evidence="2" type="ORF">QYE76_022332</name>
</gene>
<organism evidence="2 3">
    <name type="scientific">Lolium multiflorum</name>
    <name type="common">Italian ryegrass</name>
    <name type="synonym">Lolium perenne subsp. multiflorum</name>
    <dbReference type="NCBI Taxonomy" id="4521"/>
    <lineage>
        <taxon>Eukaryota</taxon>
        <taxon>Viridiplantae</taxon>
        <taxon>Streptophyta</taxon>
        <taxon>Embryophyta</taxon>
        <taxon>Tracheophyta</taxon>
        <taxon>Spermatophyta</taxon>
        <taxon>Magnoliopsida</taxon>
        <taxon>Liliopsida</taxon>
        <taxon>Poales</taxon>
        <taxon>Poaceae</taxon>
        <taxon>BOP clade</taxon>
        <taxon>Pooideae</taxon>
        <taxon>Poodae</taxon>
        <taxon>Poeae</taxon>
        <taxon>Poeae Chloroplast Group 2 (Poeae type)</taxon>
        <taxon>Loliodinae</taxon>
        <taxon>Loliinae</taxon>
        <taxon>Lolium</taxon>
    </lineage>
</organism>
<dbReference type="InterPro" id="IPR012337">
    <property type="entry name" value="RNaseH-like_sf"/>
</dbReference>
<feature type="domain" description="HAT C-terminal dimerisation" evidence="1">
    <location>
        <begin position="51"/>
        <end position="119"/>
    </location>
</feature>
<comment type="caution">
    <text evidence="2">The sequence shown here is derived from an EMBL/GenBank/DDBJ whole genome shotgun (WGS) entry which is preliminary data.</text>
</comment>
<proteinExistence type="predicted"/>
<dbReference type="PANTHER" id="PTHR23272:SF161">
    <property type="entry name" value="ZINC FINGER BED DOMAIN-CONTAINING PROTEIN RICESLEEPER 1-LIKE"/>
    <property type="match status" value="1"/>
</dbReference>
<evidence type="ECO:0000313" key="2">
    <source>
        <dbReference type="EMBL" id="KAK1616815.1"/>
    </source>
</evidence>
<dbReference type="Pfam" id="PF05699">
    <property type="entry name" value="Dimer_Tnp_hAT"/>
    <property type="match status" value="1"/>
</dbReference>